<feature type="region of interest" description="Disordered" evidence="6">
    <location>
        <begin position="490"/>
        <end position="553"/>
    </location>
</feature>
<dbReference type="RefSeq" id="XP_003054902.1">
    <property type="nucleotide sequence ID" value="XM_003054856.1"/>
</dbReference>
<dbReference type="FunFam" id="2.10.110.10:FF:000002">
    <property type="entry name" value="LIM domain and actin-binding 1"/>
    <property type="match status" value="1"/>
</dbReference>
<dbReference type="eggNOG" id="KOG1700">
    <property type="taxonomic scope" value="Eukaryota"/>
</dbReference>
<name>C1MH71_MICPC</name>
<dbReference type="AlphaFoldDB" id="C1MH71"/>
<dbReference type="PROSITE" id="PS50023">
    <property type="entry name" value="LIM_DOMAIN_2"/>
    <property type="match status" value="2"/>
</dbReference>
<dbReference type="OrthoDB" id="6129702at2759"/>
<keyword evidence="9" id="KW-1185">Reference proteome</keyword>
<feature type="coiled-coil region" evidence="5">
    <location>
        <begin position="358"/>
        <end position="385"/>
    </location>
</feature>
<dbReference type="Proteomes" id="UP000001876">
    <property type="component" value="Unassembled WGS sequence"/>
</dbReference>
<dbReference type="CDD" id="cd09443">
    <property type="entry name" value="LIM_Ltd-1"/>
    <property type="match status" value="1"/>
</dbReference>
<accession>C1MH71</accession>
<keyword evidence="3 4" id="KW-0440">LIM domain</keyword>
<evidence type="ECO:0000313" key="9">
    <source>
        <dbReference type="Proteomes" id="UP000001876"/>
    </source>
</evidence>
<dbReference type="GO" id="GO:0051015">
    <property type="term" value="F:actin filament binding"/>
    <property type="evidence" value="ECO:0007669"/>
    <property type="project" value="UniProtKB-ARBA"/>
</dbReference>
<dbReference type="GO" id="GO:0046872">
    <property type="term" value="F:metal ion binding"/>
    <property type="evidence" value="ECO:0007669"/>
    <property type="project" value="UniProtKB-KW"/>
</dbReference>
<sequence length="553" mass="57990">MTVDSEVQSPLAKKKTPAKARWTPVAAPKCVACEKSVFEAEKLVADGVCFHKSCFRCQHCSKVLTLGNYASLSGKMYCKPHFKQLFATKGNYADAFGVADPKKSWRADADGSSDASANVRTLKHKFGGDVFSSPSAAASTKCPCCAKTAYAAESYDVDGSKYHKGCFKCVTCGVSLSMETFVSQGANLYCKRDVPVSASRGVMSKELIDAMAAQKLASKAATITPLDEETKAKAWEKAKRDAEEVNEAAEAAATPSAPPAVLEKAKKMDELADVRRAEAEAEARAWERARAEAKASFKAKALESAAREVPSTPTEPVLSPNAAAAANEKEKDARIAAESDAKARVEAEILAAARAKTLAEAEAARAAAEATAAKAKADAEVMKARAAAELAAAAGVEVEAKTKAEQKVAWSEVRVAAAKDKVEEEEAQRKKAKEAKAVADAEAKAIADAEAKAIADAEAKAIADAEAKAVADAEAKAAAEIAEAEAAKAMVSEKIGTPPSSAEKEKEKENPAKLVMSPLKTTERVLTPRRAGLSAAAPLSPTLHNAVYNTPSP</sequence>
<dbReference type="KEGG" id="mpp:MICPUCDRAFT_50072"/>
<evidence type="ECO:0000256" key="1">
    <source>
        <dbReference type="ARBA" id="ARBA00022723"/>
    </source>
</evidence>
<dbReference type="GO" id="GO:0051017">
    <property type="term" value="P:actin filament bundle assembly"/>
    <property type="evidence" value="ECO:0007669"/>
    <property type="project" value="UniProtKB-ARBA"/>
</dbReference>
<evidence type="ECO:0000259" key="7">
    <source>
        <dbReference type="PROSITE" id="PS50023"/>
    </source>
</evidence>
<evidence type="ECO:0000313" key="8">
    <source>
        <dbReference type="EMBL" id="EEH60154.1"/>
    </source>
</evidence>
<dbReference type="GeneID" id="9680794"/>
<keyword evidence="1 4" id="KW-0479">Metal-binding</keyword>
<dbReference type="SMART" id="SM00132">
    <property type="entry name" value="LIM"/>
    <property type="match status" value="2"/>
</dbReference>
<proteinExistence type="predicted"/>
<evidence type="ECO:0000256" key="6">
    <source>
        <dbReference type="SAM" id="MobiDB-lite"/>
    </source>
</evidence>
<evidence type="ECO:0000256" key="5">
    <source>
        <dbReference type="SAM" id="Coils"/>
    </source>
</evidence>
<dbReference type="STRING" id="564608.C1MH71"/>
<evidence type="ECO:0000256" key="4">
    <source>
        <dbReference type="PROSITE-ProRule" id="PRU00125"/>
    </source>
</evidence>
<dbReference type="Pfam" id="PF00412">
    <property type="entry name" value="LIM"/>
    <property type="match status" value="2"/>
</dbReference>
<keyword evidence="5" id="KW-0175">Coiled coil</keyword>
<protein>
    <submittedName>
        <fullName evidence="8">Predicted protein</fullName>
    </submittedName>
</protein>
<dbReference type="PROSITE" id="PS00478">
    <property type="entry name" value="LIM_DOMAIN_1"/>
    <property type="match status" value="2"/>
</dbReference>
<dbReference type="CDD" id="cd09358">
    <property type="entry name" value="LIM_Mical_like"/>
    <property type="match status" value="1"/>
</dbReference>
<dbReference type="SUPFAM" id="SSF57716">
    <property type="entry name" value="Glucocorticoid receptor-like (DNA-binding domain)"/>
    <property type="match status" value="3"/>
</dbReference>
<feature type="domain" description="LIM zinc-binding" evidence="7">
    <location>
        <begin position="140"/>
        <end position="200"/>
    </location>
</feature>
<dbReference type="PANTHER" id="PTHR24206">
    <property type="entry name" value="OS06G0237300 PROTEIN"/>
    <property type="match status" value="1"/>
</dbReference>
<evidence type="ECO:0000256" key="3">
    <source>
        <dbReference type="ARBA" id="ARBA00023038"/>
    </source>
</evidence>
<evidence type="ECO:0000256" key="2">
    <source>
        <dbReference type="ARBA" id="ARBA00022833"/>
    </source>
</evidence>
<gene>
    <name evidence="8" type="ORF">MICPUCDRAFT_50072</name>
</gene>
<reference evidence="8 9" key="1">
    <citation type="journal article" date="2009" name="Science">
        <title>Green evolution and dynamic adaptations revealed by genomes of the marine picoeukaryotes Micromonas.</title>
        <authorList>
            <person name="Worden A.Z."/>
            <person name="Lee J.H."/>
            <person name="Mock T."/>
            <person name="Rouze P."/>
            <person name="Simmons M.P."/>
            <person name="Aerts A.L."/>
            <person name="Allen A.E."/>
            <person name="Cuvelier M.L."/>
            <person name="Derelle E."/>
            <person name="Everett M.V."/>
            <person name="Foulon E."/>
            <person name="Grimwood J."/>
            <person name="Gundlach H."/>
            <person name="Henrissat B."/>
            <person name="Napoli C."/>
            <person name="McDonald S.M."/>
            <person name="Parker M.S."/>
            <person name="Rombauts S."/>
            <person name="Salamov A."/>
            <person name="Von Dassow P."/>
            <person name="Badger J.H."/>
            <person name="Coutinho P.M."/>
            <person name="Demir E."/>
            <person name="Dubchak I."/>
            <person name="Gentemann C."/>
            <person name="Eikrem W."/>
            <person name="Gready J.E."/>
            <person name="John U."/>
            <person name="Lanier W."/>
            <person name="Lindquist E.A."/>
            <person name="Lucas S."/>
            <person name="Mayer K.F."/>
            <person name="Moreau H."/>
            <person name="Not F."/>
            <person name="Otillar R."/>
            <person name="Panaud O."/>
            <person name="Pangilinan J."/>
            <person name="Paulsen I."/>
            <person name="Piegu B."/>
            <person name="Poliakov A."/>
            <person name="Robbens S."/>
            <person name="Schmutz J."/>
            <person name="Toulza E."/>
            <person name="Wyss T."/>
            <person name="Zelensky A."/>
            <person name="Zhou K."/>
            <person name="Armbrust E.V."/>
            <person name="Bhattacharya D."/>
            <person name="Goodenough U.W."/>
            <person name="Van de Peer Y."/>
            <person name="Grigoriev I.V."/>
        </authorList>
    </citation>
    <scope>NUCLEOTIDE SEQUENCE [LARGE SCALE GENOMIC DNA]</scope>
    <source>
        <strain evidence="8 9">CCMP1545</strain>
    </source>
</reference>
<dbReference type="Gene3D" id="2.10.110.10">
    <property type="entry name" value="Cysteine Rich Protein"/>
    <property type="match status" value="2"/>
</dbReference>
<dbReference type="InterPro" id="IPR001781">
    <property type="entry name" value="Znf_LIM"/>
</dbReference>
<feature type="coiled-coil region" evidence="5">
    <location>
        <begin position="415"/>
        <end position="490"/>
    </location>
</feature>
<organism evidence="9">
    <name type="scientific">Micromonas pusilla (strain CCMP1545)</name>
    <name type="common">Picoplanktonic green alga</name>
    <dbReference type="NCBI Taxonomy" id="564608"/>
    <lineage>
        <taxon>Eukaryota</taxon>
        <taxon>Viridiplantae</taxon>
        <taxon>Chlorophyta</taxon>
        <taxon>Mamiellophyceae</taxon>
        <taxon>Mamiellales</taxon>
        <taxon>Mamiellaceae</taxon>
        <taxon>Micromonas</taxon>
    </lineage>
</organism>
<dbReference type="EMBL" id="GG663735">
    <property type="protein sequence ID" value="EEH60154.1"/>
    <property type="molecule type" value="Genomic_DNA"/>
</dbReference>
<feature type="domain" description="LIM zinc-binding" evidence="7">
    <location>
        <begin position="28"/>
        <end position="88"/>
    </location>
</feature>
<feature type="region of interest" description="Disordered" evidence="6">
    <location>
        <begin position="304"/>
        <end position="330"/>
    </location>
</feature>
<keyword evidence="2 4" id="KW-0862">Zinc</keyword>
<feature type="compositionally biased region" description="Basic and acidic residues" evidence="6">
    <location>
        <begin position="502"/>
        <end position="511"/>
    </location>
</feature>
<feature type="region of interest" description="Disordered" evidence="6">
    <location>
        <begin position="239"/>
        <end position="258"/>
    </location>
</feature>